<evidence type="ECO:0000313" key="2">
    <source>
        <dbReference type="EMBL" id="KAG0464177.1"/>
    </source>
</evidence>
<dbReference type="Proteomes" id="UP000636800">
    <property type="component" value="Chromosome 10"/>
</dbReference>
<keyword evidence="3" id="KW-1185">Reference proteome</keyword>
<comment type="caution">
    <text evidence="2">The sequence shown here is derived from an EMBL/GenBank/DDBJ whole genome shotgun (WGS) entry which is preliminary data.</text>
</comment>
<feature type="transmembrane region" description="Helical" evidence="1">
    <location>
        <begin position="23"/>
        <end position="43"/>
    </location>
</feature>
<dbReference type="EMBL" id="JADCNL010000010">
    <property type="protein sequence ID" value="KAG0464177.1"/>
    <property type="molecule type" value="Genomic_DNA"/>
</dbReference>
<feature type="transmembrane region" description="Helical" evidence="1">
    <location>
        <begin position="129"/>
        <end position="146"/>
    </location>
</feature>
<protein>
    <submittedName>
        <fullName evidence="2">Uncharacterized protein</fullName>
    </submittedName>
</protein>
<organism evidence="2 3">
    <name type="scientific">Vanilla planifolia</name>
    <name type="common">Vanilla</name>
    <dbReference type="NCBI Taxonomy" id="51239"/>
    <lineage>
        <taxon>Eukaryota</taxon>
        <taxon>Viridiplantae</taxon>
        <taxon>Streptophyta</taxon>
        <taxon>Embryophyta</taxon>
        <taxon>Tracheophyta</taxon>
        <taxon>Spermatophyta</taxon>
        <taxon>Magnoliopsida</taxon>
        <taxon>Liliopsida</taxon>
        <taxon>Asparagales</taxon>
        <taxon>Orchidaceae</taxon>
        <taxon>Vanilloideae</taxon>
        <taxon>Vanilleae</taxon>
        <taxon>Vanilla</taxon>
    </lineage>
</organism>
<keyword evidence="1" id="KW-0472">Membrane</keyword>
<reference evidence="2 3" key="1">
    <citation type="journal article" date="2020" name="Nat. Food">
        <title>A phased Vanilla planifolia genome enables genetic improvement of flavour and production.</title>
        <authorList>
            <person name="Hasing T."/>
            <person name="Tang H."/>
            <person name="Brym M."/>
            <person name="Khazi F."/>
            <person name="Huang T."/>
            <person name="Chambers A.H."/>
        </authorList>
    </citation>
    <scope>NUCLEOTIDE SEQUENCE [LARGE SCALE GENOMIC DNA]</scope>
    <source>
        <tissue evidence="2">Leaf</tissue>
    </source>
</reference>
<evidence type="ECO:0000313" key="3">
    <source>
        <dbReference type="Proteomes" id="UP000636800"/>
    </source>
</evidence>
<name>A0A835Q7B8_VANPL</name>
<proteinExistence type="predicted"/>
<accession>A0A835Q7B8</accession>
<dbReference type="OrthoDB" id="3717802at2759"/>
<dbReference type="PANTHER" id="PTHR34656:SF1">
    <property type="entry name" value="PYRROLINE-5-CARBOXYLATE REDUCTASE"/>
    <property type="match status" value="1"/>
</dbReference>
<gene>
    <name evidence="2" type="ORF">HPP92_020246</name>
</gene>
<keyword evidence="1" id="KW-1133">Transmembrane helix</keyword>
<dbReference type="AlphaFoldDB" id="A0A835Q7B8"/>
<keyword evidence="1" id="KW-0812">Transmembrane</keyword>
<dbReference type="PANTHER" id="PTHR34656">
    <property type="entry name" value="PYRROLINE-5-CARBOXYLATE REDUCTASE"/>
    <property type="match status" value="1"/>
</dbReference>
<sequence>MADPARSGWSTLLLRAMSMRRTWLILFLLSSSWSILFSIRSGYDAAAALDPERFGGPALYASFLYGGVFGVLTMGAALAVAVPATVVTWITVLVLLAFAGKPRRTLVTEGRRITADVAGFAVKVLFREGNVVAAVCIVVSFVALILRRRGLPAQRGEDM</sequence>
<evidence type="ECO:0000256" key="1">
    <source>
        <dbReference type="SAM" id="Phobius"/>
    </source>
</evidence>
<feature type="transmembrane region" description="Helical" evidence="1">
    <location>
        <begin position="63"/>
        <end position="96"/>
    </location>
</feature>